<evidence type="ECO:0000313" key="1">
    <source>
        <dbReference type="EMBL" id="KAA5542779.1"/>
    </source>
</evidence>
<name>A0A5M6D9Z1_9BACT</name>
<sequence length="637" mass="69208">MGWNRINPFAAHVEIQPVRSRLALAIIFLCGGGVVADRCCGQDAPPKLLRNIEKAVGAIPQAIGAPQPAAPLVIPAAPAWSIAPSETIALSVVHDMQAFSDKLDHVAKACGRPAPAILEWSISESRIRDGLDRGGSLIWMFGKPERRHDGVPIVYALPTNEYHRLIAPLDPRYRGPIAQVNAYGTTLHARATPTHALFAQPENLRWLSACARSSGGFDRRLGPLNDFLSSHDVAFALMQEGLIDQGEIRLPFSEGTTVVPPVLRRIANESFEMSGFTAIASGIELAPGTSLSAALAASIDPRSEVSRWPATMTFQPKRAMEDLPNCQPALIASFAMCDQWNEWLERLLEEQLARASRSTPDQFSEWVDFDQIRGATVLIANESNPAGDRIDQLYHLQLHVQNAHQALAGMEDCLQHLLRFYEDESPIQIVPEEREGRQFLRISVTGLETLGWQRREEPLVISASTLNATTVVVQVGEARRLSETIAEIQTGEGLEGVPGVAKSLDLVADRAQAFILVDPYSAATLLPRMGFGQEVAMTFANRFGSISSLMSMAPLIALSKDAPPLAIDAEFQPSHLVLNVAATEELVAKLGKPTQRVFPQVGRAPGTPVGTPVGTPLGSPRATGAQLIKVFSKIFFW</sequence>
<proteinExistence type="predicted"/>
<keyword evidence="2" id="KW-1185">Reference proteome</keyword>
<gene>
    <name evidence="1" type="ORF">FYK55_14780</name>
</gene>
<comment type="caution">
    <text evidence="1">The sequence shown here is derived from an EMBL/GenBank/DDBJ whole genome shotgun (WGS) entry which is preliminary data.</text>
</comment>
<dbReference type="EMBL" id="VWOX01000007">
    <property type="protein sequence ID" value="KAA5542779.1"/>
    <property type="molecule type" value="Genomic_DNA"/>
</dbReference>
<dbReference type="AlphaFoldDB" id="A0A5M6D9Z1"/>
<dbReference type="RefSeq" id="WP_150077196.1">
    <property type="nucleotide sequence ID" value="NZ_VWOX01000007.1"/>
</dbReference>
<reference evidence="1 2" key="1">
    <citation type="submission" date="2019-08" db="EMBL/GenBank/DDBJ databases">
        <authorList>
            <person name="Dhanesh K."/>
            <person name="Kumar G."/>
            <person name="Sasikala C."/>
            <person name="Venkata Ramana C."/>
        </authorList>
    </citation>
    <scope>NUCLEOTIDE SEQUENCE [LARGE SCALE GENOMIC DNA]</scope>
    <source>
        <strain evidence="1 2">JC645</strain>
    </source>
</reference>
<dbReference type="Proteomes" id="UP000324479">
    <property type="component" value="Unassembled WGS sequence"/>
</dbReference>
<organism evidence="1 2">
    <name type="scientific">Roseiconus nitratireducens</name>
    <dbReference type="NCBI Taxonomy" id="2605748"/>
    <lineage>
        <taxon>Bacteria</taxon>
        <taxon>Pseudomonadati</taxon>
        <taxon>Planctomycetota</taxon>
        <taxon>Planctomycetia</taxon>
        <taxon>Pirellulales</taxon>
        <taxon>Pirellulaceae</taxon>
        <taxon>Roseiconus</taxon>
    </lineage>
</organism>
<evidence type="ECO:0000313" key="2">
    <source>
        <dbReference type="Proteomes" id="UP000324479"/>
    </source>
</evidence>
<protein>
    <submittedName>
        <fullName evidence="1">Uncharacterized protein</fullName>
    </submittedName>
</protein>
<accession>A0A5M6D9Z1</accession>